<dbReference type="PANTHER" id="PTHR33121:SF82">
    <property type="entry name" value="SIGNAL TRANSDUCTION PROTEIN CONTAINING A EAL DOMAIN"/>
    <property type="match status" value="1"/>
</dbReference>
<evidence type="ECO:0000259" key="1">
    <source>
        <dbReference type="PROSITE" id="PS50883"/>
    </source>
</evidence>
<dbReference type="PANTHER" id="PTHR33121">
    <property type="entry name" value="CYCLIC DI-GMP PHOSPHODIESTERASE PDEF"/>
    <property type="match status" value="1"/>
</dbReference>
<dbReference type="Pfam" id="PF10388">
    <property type="entry name" value="YkuI_C"/>
    <property type="match status" value="1"/>
</dbReference>
<dbReference type="Pfam" id="PF00563">
    <property type="entry name" value="EAL"/>
    <property type="match status" value="1"/>
</dbReference>
<dbReference type="SMART" id="SM00052">
    <property type="entry name" value="EAL"/>
    <property type="match status" value="1"/>
</dbReference>
<proteinExistence type="predicted"/>
<dbReference type="PROSITE" id="PS50883">
    <property type="entry name" value="EAL"/>
    <property type="match status" value="1"/>
</dbReference>
<dbReference type="SUPFAM" id="SSF103190">
    <property type="entry name" value="Sensory domain-like"/>
    <property type="match status" value="1"/>
</dbReference>
<dbReference type="InterPro" id="IPR001633">
    <property type="entry name" value="EAL_dom"/>
</dbReference>
<dbReference type="InterPro" id="IPR029151">
    <property type="entry name" value="Sensor-like_sf"/>
</dbReference>
<dbReference type="InterPro" id="IPR018842">
    <property type="entry name" value="YkuI_C"/>
</dbReference>
<gene>
    <name evidence="2" type="ORF">AB4876_13665</name>
</gene>
<dbReference type="SUPFAM" id="SSF141868">
    <property type="entry name" value="EAL domain-like"/>
    <property type="match status" value="1"/>
</dbReference>
<dbReference type="RefSeq" id="WP_368382343.1">
    <property type="nucleotide sequence ID" value="NZ_JBFRYA010000012.1"/>
</dbReference>
<dbReference type="EMBL" id="JBFRYA010000012">
    <property type="protein sequence ID" value="MEX1669963.1"/>
    <property type="molecule type" value="Genomic_DNA"/>
</dbReference>
<organism evidence="2 3">
    <name type="scientific">Zhongshania guokunii</name>
    <dbReference type="NCBI Taxonomy" id="641783"/>
    <lineage>
        <taxon>Bacteria</taxon>
        <taxon>Pseudomonadati</taxon>
        <taxon>Pseudomonadota</taxon>
        <taxon>Gammaproteobacteria</taxon>
        <taxon>Cellvibrionales</taxon>
        <taxon>Spongiibacteraceae</taxon>
        <taxon>Zhongshania</taxon>
    </lineage>
</organism>
<evidence type="ECO:0000313" key="2">
    <source>
        <dbReference type="EMBL" id="MEX1669963.1"/>
    </source>
</evidence>
<evidence type="ECO:0000313" key="3">
    <source>
        <dbReference type="Proteomes" id="UP001557485"/>
    </source>
</evidence>
<keyword evidence="3" id="KW-1185">Reference proteome</keyword>
<protein>
    <submittedName>
        <fullName evidence="2">EAL domain-containing protein</fullName>
    </submittedName>
</protein>
<accession>A0ABV3U7X7</accession>
<comment type="caution">
    <text evidence="2">The sequence shown here is derived from an EMBL/GenBank/DDBJ whole genome shotgun (WGS) entry which is preliminary data.</text>
</comment>
<sequence>MMTKVQYFPYFQPIIDINRMAIVGYEALARTRDKDDRAVSIGALFSDPDFNRRELLTIDRSVREQALAYFAKSQHDVFLSLNLSPEWMDHIGDDTPVPTIAMTQKWKVDPGRILIEFVEGAGDNDNMQKLLARYRAAGMCIAIDDFGAGSSHLDRIIALEPDIIKLDMNLFKRAMAGGVSQEVVQSIAHLARRTGSELLCEGVETEQEFYFALECGARYVQGYFFWPALPEFIDPDSPKEIIRLLLEGFVKRNLDREKKLMQYMQEMEHYFLSVQTALNDIELNYNSLHQAPQGFARVFICRYDGIQISPNYELSHHPEEQPIWQVDDNNRGANWSMRPYFYQALAAKELQHKNQVASQPYRDVRSGRMRQTIGKVLSNNRILFADILCFGEEDKDSHGNTFYLR</sequence>
<reference evidence="2 3" key="1">
    <citation type="journal article" date="2011" name="Int. J. Syst. Evol. Microbiol.">
        <title>Zhongshania antarctica gen. nov., sp. nov. and Zhongshania guokunii sp. nov., gammaproteobacteria respectively isolated from coastal attached (fast) ice and surface seawater of the Antarctic.</title>
        <authorList>
            <person name="Li H.J."/>
            <person name="Zhang X.Y."/>
            <person name="Chen C.X."/>
            <person name="Zhang Y.J."/>
            <person name="Gao Z.M."/>
            <person name="Yu Y."/>
            <person name="Chen X.L."/>
            <person name="Chen B."/>
            <person name="Zhang Y.Z."/>
        </authorList>
    </citation>
    <scope>NUCLEOTIDE SEQUENCE [LARGE SCALE GENOMIC DNA]</scope>
    <source>
        <strain evidence="2 3">ZS6-22T</strain>
    </source>
</reference>
<dbReference type="InterPro" id="IPR050706">
    <property type="entry name" value="Cyclic-di-GMP_PDE-like"/>
</dbReference>
<dbReference type="Proteomes" id="UP001557485">
    <property type="component" value="Unassembled WGS sequence"/>
</dbReference>
<dbReference type="Gene3D" id="3.30.450.20">
    <property type="entry name" value="PAS domain"/>
    <property type="match status" value="1"/>
</dbReference>
<name>A0ABV3U7X7_9GAMM</name>
<dbReference type="Gene3D" id="3.20.20.450">
    <property type="entry name" value="EAL domain"/>
    <property type="match status" value="1"/>
</dbReference>
<dbReference type="CDD" id="cd01948">
    <property type="entry name" value="EAL"/>
    <property type="match status" value="1"/>
</dbReference>
<feature type="domain" description="EAL" evidence="1">
    <location>
        <begin position="1"/>
        <end position="242"/>
    </location>
</feature>
<dbReference type="InterPro" id="IPR035919">
    <property type="entry name" value="EAL_sf"/>
</dbReference>